<comment type="caution">
    <text evidence="3">The sequence shown here is derived from an EMBL/GenBank/DDBJ whole genome shotgun (WGS) entry which is preliminary data.</text>
</comment>
<evidence type="ECO:0000313" key="4">
    <source>
        <dbReference type="Proteomes" id="UP000237000"/>
    </source>
</evidence>
<protein>
    <submittedName>
        <fullName evidence="3">Basic helix-loop-helix transcription factor</fullName>
    </submittedName>
</protein>
<dbReference type="AlphaFoldDB" id="A0A2P5EGS9"/>
<dbReference type="EMBL" id="JXTC01000157">
    <property type="protein sequence ID" value="PON84743.1"/>
    <property type="molecule type" value="Genomic_DNA"/>
</dbReference>
<dbReference type="InterPro" id="IPR040262">
    <property type="entry name" value="At4g38062-like"/>
</dbReference>
<sequence>MNVERVYEELDEAKAEVEKLRTEYKSKAELSENLKRSNNEQLIKVQAASSKIEKQAQEINGKAEEISMLKQLFEDLKCSLNEKESIVKQLNAANQKLRVDCDEKLRKWEEENKRLILTLEEANEKNVDREQQIHSYKEEIEGLKGSLSVSQKKLFEVEKKANGTKEAREREDVFFKLEEDKRKIEEQLKWKKEQFTHLEEAHQKMRDQFKASEKEWELEKSSMIDEICSLQASLDSQTRMSDDLQNRLQMCNQALAHEESRRKYLEVQFSEVQSRLDNVFNDYQDAKSQLQCFTEQRNEEIASLRHALGRKETLLKEMEYQKRQMEQDYQEQQISLKELQESLIQKASGSPSVAKLRNKLKCSEQMHKESTANLRAKEAELTSQLEKMTHELSNYESQLESKDAMLNKLRMELEQVHDEYSANLRAKQAERNSQLEKVMNDLNNYRSELEGRDATVKDLRMELEQSGDATESFKSREGEWKYQLEMITDDLNNYRSQLESKDERIKELQMELEQFHKDYSTNLRAQEAERDSQLEEVRSDLSNCRSELEGRDATIKALRMELKQMHDDYSANLRAQEAEMDSQLEKVRSDLNNYRSELMARDATIKALRMELEQMHEDISANLRAQEAERDSELEKVRSDSNNYRSELEGRDATIKALRMELEQIQDSISTFKAKEAEWKYQMEITTGDLNQYRSELDTKDARIKELVMDLEECNSLSMQLQLQNEEISVMLLVLKDGISEAQLKIANEKAQMDQTNKEKQQDISLLMQELEMKNATIDRLQKDIQKEHENAASLLRRVESLDVIGQQQLLMQKDLDRYVEMLLESSTCELVLREQILQMESVLKKKLREVCIDLNRTHTELAEKICEGNEIEFELYIWKSVAKGLKGALEESYEMRKEIEASLLAQVDVGETIKQEKQHLQRILEHKDDRICNLQHQIELVEENLRTTEAAADSKEMKTAISFEVEKASFLQFIREKDGILEQLQKEVGWLEEESLRRELEEFLFAKIGAERTVENEKEFMEQKSQRVNDLMHLVESLEDKFNSSLISFSSQLAEKQAEINLVREAWEKLAAAEIMAALEIEEKKLMIVELEDDVHNVQQKLELQQKSTCALKNQALEVEAKLEAKELEMKNLSNQLKTKLKNSDALIEELKSEKQNLLEDVTKLSSEREYLLGFVEGLGDRISELESSDKLMDMLETIMVSCENHGSRMDSNSEDEHPGSLRKNVNSPVATKKLEAISDVRSPFREINN</sequence>
<keyword evidence="4" id="KW-1185">Reference proteome</keyword>
<dbReference type="FunCoup" id="A0A2P5EGS9">
    <property type="interactions" value="1623"/>
</dbReference>
<dbReference type="STRING" id="63057.A0A2P5EGS9"/>
<dbReference type="Gene3D" id="1.10.287.1490">
    <property type="match status" value="1"/>
</dbReference>
<feature type="coiled-coil region" evidence="1">
    <location>
        <begin position="73"/>
        <end position="139"/>
    </location>
</feature>
<dbReference type="OrthoDB" id="685795at2759"/>
<proteinExistence type="predicted"/>
<feature type="coiled-coil region" evidence="1">
    <location>
        <begin position="484"/>
        <end position="518"/>
    </location>
</feature>
<accession>A0A2P5EGS9</accession>
<evidence type="ECO:0000256" key="1">
    <source>
        <dbReference type="SAM" id="Coils"/>
    </source>
</evidence>
<dbReference type="InParanoid" id="A0A2P5EGS9"/>
<name>A0A2P5EGS9_TREOI</name>
<reference evidence="4" key="1">
    <citation type="submission" date="2016-06" db="EMBL/GenBank/DDBJ databases">
        <title>Parallel loss of symbiosis genes in relatives of nitrogen-fixing non-legume Parasponia.</title>
        <authorList>
            <person name="Van Velzen R."/>
            <person name="Holmer R."/>
            <person name="Bu F."/>
            <person name="Rutten L."/>
            <person name="Van Zeijl A."/>
            <person name="Liu W."/>
            <person name="Santuari L."/>
            <person name="Cao Q."/>
            <person name="Sharma T."/>
            <person name="Shen D."/>
            <person name="Roswanjaya Y."/>
            <person name="Wardhani T."/>
            <person name="Kalhor M.S."/>
            <person name="Jansen J."/>
            <person name="Van den Hoogen J."/>
            <person name="Gungor B."/>
            <person name="Hartog M."/>
            <person name="Hontelez J."/>
            <person name="Verver J."/>
            <person name="Yang W.-C."/>
            <person name="Schijlen E."/>
            <person name="Repin R."/>
            <person name="Schilthuizen M."/>
            <person name="Schranz E."/>
            <person name="Heidstra R."/>
            <person name="Miyata K."/>
            <person name="Fedorova E."/>
            <person name="Kohlen W."/>
            <person name="Bisseling T."/>
            <person name="Smit S."/>
            <person name="Geurts R."/>
        </authorList>
    </citation>
    <scope>NUCLEOTIDE SEQUENCE [LARGE SCALE GENOMIC DNA]</scope>
    <source>
        <strain evidence="4">cv. RG33-2</strain>
    </source>
</reference>
<feature type="coiled-coil region" evidence="1">
    <location>
        <begin position="559"/>
        <end position="629"/>
    </location>
</feature>
<feature type="coiled-coil region" evidence="1">
    <location>
        <begin position="739"/>
        <end position="798"/>
    </location>
</feature>
<dbReference type="PANTHER" id="PTHR45287">
    <property type="entry name" value="OS03G0691500 PROTEIN"/>
    <property type="match status" value="1"/>
</dbReference>
<evidence type="ECO:0000256" key="2">
    <source>
        <dbReference type="SAM" id="MobiDB-lite"/>
    </source>
</evidence>
<dbReference type="PANTHER" id="PTHR45287:SF4">
    <property type="entry name" value="OS03G0691500 PROTEIN"/>
    <property type="match status" value="1"/>
</dbReference>
<keyword evidence="1" id="KW-0175">Coiled coil</keyword>
<evidence type="ECO:0000313" key="3">
    <source>
        <dbReference type="EMBL" id="PON84743.1"/>
    </source>
</evidence>
<feature type="coiled-coil region" evidence="1">
    <location>
        <begin position="308"/>
        <end position="452"/>
    </location>
</feature>
<feature type="coiled-coil region" evidence="1">
    <location>
        <begin position="3"/>
        <end position="37"/>
    </location>
</feature>
<organism evidence="3 4">
    <name type="scientific">Trema orientale</name>
    <name type="common">Charcoal tree</name>
    <name type="synonym">Celtis orientalis</name>
    <dbReference type="NCBI Taxonomy" id="63057"/>
    <lineage>
        <taxon>Eukaryota</taxon>
        <taxon>Viridiplantae</taxon>
        <taxon>Streptophyta</taxon>
        <taxon>Embryophyta</taxon>
        <taxon>Tracheophyta</taxon>
        <taxon>Spermatophyta</taxon>
        <taxon>Magnoliopsida</taxon>
        <taxon>eudicotyledons</taxon>
        <taxon>Gunneridae</taxon>
        <taxon>Pentapetalae</taxon>
        <taxon>rosids</taxon>
        <taxon>fabids</taxon>
        <taxon>Rosales</taxon>
        <taxon>Cannabaceae</taxon>
        <taxon>Trema</taxon>
    </lineage>
</organism>
<feature type="region of interest" description="Disordered" evidence="2">
    <location>
        <begin position="1207"/>
        <end position="1230"/>
    </location>
</feature>
<feature type="coiled-coil region" evidence="1">
    <location>
        <begin position="939"/>
        <end position="995"/>
    </location>
</feature>
<feature type="coiled-coil region" evidence="1">
    <location>
        <begin position="1082"/>
        <end position="1169"/>
    </location>
</feature>
<gene>
    <name evidence="3" type="primary">TorbHLH100</name>
    <name evidence="3" type="ORF">TorRG33x02_194470</name>
</gene>
<feature type="coiled-coil region" evidence="1">
    <location>
        <begin position="655"/>
        <end position="710"/>
    </location>
</feature>
<dbReference type="Proteomes" id="UP000237000">
    <property type="component" value="Unassembled WGS sequence"/>
</dbReference>